<dbReference type="PROSITE" id="PS50887">
    <property type="entry name" value="GGDEF"/>
    <property type="match status" value="1"/>
</dbReference>
<dbReference type="GO" id="GO:0052621">
    <property type="term" value="F:diguanylate cyclase activity"/>
    <property type="evidence" value="ECO:0007669"/>
    <property type="project" value="UniProtKB-EC"/>
</dbReference>
<dbReference type="InterPro" id="IPR050469">
    <property type="entry name" value="Diguanylate_Cyclase"/>
</dbReference>
<dbReference type="SUPFAM" id="SSF55073">
    <property type="entry name" value="Nucleotide cyclase"/>
    <property type="match status" value="1"/>
</dbReference>
<evidence type="ECO:0000256" key="2">
    <source>
        <dbReference type="ARBA" id="ARBA00034247"/>
    </source>
</evidence>
<dbReference type="PATRIC" id="fig|80852.17.peg.1768"/>
<dbReference type="Pfam" id="PF01590">
    <property type="entry name" value="GAF"/>
    <property type="match status" value="1"/>
</dbReference>
<dbReference type="Pfam" id="PF00990">
    <property type="entry name" value="GGDEF"/>
    <property type="match status" value="1"/>
</dbReference>
<dbReference type="HOGENOM" id="CLU_023993_0_0_6"/>
<dbReference type="GO" id="GO:0043709">
    <property type="term" value="P:cell adhesion involved in single-species biofilm formation"/>
    <property type="evidence" value="ECO:0007669"/>
    <property type="project" value="TreeGrafter"/>
</dbReference>
<dbReference type="InterPro" id="IPR000160">
    <property type="entry name" value="GGDEF_dom"/>
</dbReference>
<dbReference type="GO" id="GO:1902201">
    <property type="term" value="P:negative regulation of bacterial-type flagellum-dependent cell motility"/>
    <property type="evidence" value="ECO:0007669"/>
    <property type="project" value="TreeGrafter"/>
</dbReference>
<evidence type="ECO:0000256" key="3">
    <source>
        <dbReference type="SAM" id="Coils"/>
    </source>
</evidence>
<dbReference type="GeneID" id="28541277"/>
<sequence length="705" mass="80943">MIPNIELFKENTKQTLEQKLIQCHDQRLISDIVFWYFSTAFDATSASVISFESQMYECHEDYVYGDKIQIEKIPEAFWLWAAQFSTSDGLVSISNNTIGWDYQQILPNETFLFVLDSHTFSRTYLIVQSIYCPLIESNKSTKLDFLYIAASQWQCIRAEKNASNEIRLRDIKAAKYLDEIKERDLFLEKMKLVQHVSIKLSKPETLDSLFQAAVEAVRDDMGFDRSVFMLLDYKQRSFSSTYGTDESGNTISEHHKIYDLHQLEPSYIEALYNSNKTLVVVDPAPLYTAGEVVGEGWNAMLILRDENSPVGWIALDNFIHREPMTIYQQEMLKSFAALLSQIYIRKRREQSIKLLNMSLVEFSRCQSLNDVCYCAVSFAIKYLGVDRLGILLTNENCTSLKGTWGTDQQGNVVNESYFYSENLEVVQEAIEQPETLIYTDSSPIFHDLEVIGFGAKGIALIQTTDKKPFAFVVLDNFLTKKSLSTEEQEIINLFISTLSEVLQRTQAMDKLAQLNRELELKIRERTNELENVNKKLEILSLQDPLTKLGNRRQFEKYFKQALSDSHITNMAVLLIDIDFFGLYNNSYGHLQGDKALLKVSRILHNTMNEIAVTSFCRIGGEEFAVCLPNQTLEEIEALSFSIQDRLEEKNIEHNLSSVSPRLTISIGGIITDKAIENIDEIYHQADIQLYKAKEKRNTVCCRIIS</sequence>
<organism evidence="5 6">
    <name type="scientific">Aliivibrio wodanis</name>
    <dbReference type="NCBI Taxonomy" id="80852"/>
    <lineage>
        <taxon>Bacteria</taxon>
        <taxon>Pseudomonadati</taxon>
        <taxon>Pseudomonadota</taxon>
        <taxon>Gammaproteobacteria</taxon>
        <taxon>Vibrionales</taxon>
        <taxon>Vibrionaceae</taxon>
        <taxon>Aliivibrio</taxon>
    </lineage>
</organism>
<protein>
    <recommendedName>
        <fullName evidence="1">diguanylate cyclase</fullName>
        <ecNumber evidence="1">2.7.7.65</ecNumber>
    </recommendedName>
</protein>
<evidence type="ECO:0000313" key="6">
    <source>
        <dbReference type="Proteomes" id="UP000032427"/>
    </source>
</evidence>
<dbReference type="InterPro" id="IPR029787">
    <property type="entry name" value="Nucleotide_cyclase"/>
</dbReference>
<dbReference type="CDD" id="cd01949">
    <property type="entry name" value="GGDEF"/>
    <property type="match status" value="1"/>
</dbReference>
<keyword evidence="3" id="KW-0175">Coiled coil</keyword>
<keyword evidence="6" id="KW-1185">Reference proteome</keyword>
<reference evidence="6" key="1">
    <citation type="submission" date="2014-09" db="EMBL/GenBank/DDBJ databases">
        <authorList>
            <person name="Hjerde E."/>
        </authorList>
    </citation>
    <scope>NUCLEOTIDE SEQUENCE [LARGE SCALE GENOMIC DNA]</scope>
    <source>
        <strain evidence="6">06/09/139</strain>
    </source>
</reference>
<evidence type="ECO:0000313" key="5">
    <source>
        <dbReference type="EMBL" id="CED71782.1"/>
    </source>
</evidence>
<name>A0A090IMU3_9GAMM</name>
<evidence type="ECO:0000256" key="1">
    <source>
        <dbReference type="ARBA" id="ARBA00012528"/>
    </source>
</evidence>
<dbReference type="EMBL" id="LN554846">
    <property type="protein sequence ID" value="CED71782.1"/>
    <property type="molecule type" value="Genomic_DNA"/>
</dbReference>
<dbReference type="KEGG" id="awd:AWOD_I_1715"/>
<dbReference type="OrthoDB" id="9803824at2"/>
<accession>A0A090IMU3</accession>
<dbReference type="Gene3D" id="3.30.70.270">
    <property type="match status" value="1"/>
</dbReference>
<dbReference type="AlphaFoldDB" id="A0A090IMU3"/>
<evidence type="ECO:0000259" key="4">
    <source>
        <dbReference type="PROSITE" id="PS50887"/>
    </source>
</evidence>
<dbReference type="STRING" id="80852.AWOD_I_1715"/>
<feature type="domain" description="GGDEF" evidence="4">
    <location>
        <begin position="568"/>
        <end position="704"/>
    </location>
</feature>
<dbReference type="Proteomes" id="UP000032427">
    <property type="component" value="Chromosome 1"/>
</dbReference>
<comment type="catalytic activity">
    <reaction evidence="2">
        <text>2 GTP = 3',3'-c-di-GMP + 2 diphosphate</text>
        <dbReference type="Rhea" id="RHEA:24898"/>
        <dbReference type="ChEBI" id="CHEBI:33019"/>
        <dbReference type="ChEBI" id="CHEBI:37565"/>
        <dbReference type="ChEBI" id="CHEBI:58805"/>
        <dbReference type="EC" id="2.7.7.65"/>
    </reaction>
</comment>
<dbReference type="GO" id="GO:0005886">
    <property type="term" value="C:plasma membrane"/>
    <property type="evidence" value="ECO:0007669"/>
    <property type="project" value="TreeGrafter"/>
</dbReference>
<dbReference type="SMART" id="SM00267">
    <property type="entry name" value="GGDEF"/>
    <property type="match status" value="1"/>
</dbReference>
<gene>
    <name evidence="5" type="ORF">AWOD_I_1715</name>
</gene>
<dbReference type="InterPro" id="IPR043128">
    <property type="entry name" value="Rev_trsase/Diguanyl_cyclase"/>
</dbReference>
<dbReference type="PANTHER" id="PTHR45138">
    <property type="entry name" value="REGULATORY COMPONENTS OF SENSORY TRANSDUCTION SYSTEM"/>
    <property type="match status" value="1"/>
</dbReference>
<proteinExistence type="predicted"/>
<dbReference type="InterPro" id="IPR003018">
    <property type="entry name" value="GAF"/>
</dbReference>
<dbReference type="EC" id="2.7.7.65" evidence="1"/>
<dbReference type="InterPro" id="IPR029016">
    <property type="entry name" value="GAF-like_dom_sf"/>
</dbReference>
<dbReference type="Gene3D" id="3.30.450.40">
    <property type="match status" value="2"/>
</dbReference>
<dbReference type="SUPFAM" id="SSF55781">
    <property type="entry name" value="GAF domain-like"/>
    <property type="match status" value="2"/>
</dbReference>
<feature type="coiled-coil region" evidence="3">
    <location>
        <begin position="504"/>
        <end position="542"/>
    </location>
</feature>
<dbReference type="NCBIfam" id="TIGR00254">
    <property type="entry name" value="GGDEF"/>
    <property type="match status" value="1"/>
</dbReference>
<dbReference type="PANTHER" id="PTHR45138:SF9">
    <property type="entry name" value="DIGUANYLATE CYCLASE DGCM-RELATED"/>
    <property type="match status" value="1"/>
</dbReference>